<comment type="caution">
    <text evidence="2">The sequence shown here is derived from an EMBL/GenBank/DDBJ whole genome shotgun (WGS) entry which is preliminary data.</text>
</comment>
<protein>
    <submittedName>
        <fullName evidence="2">Uncharacterized protein</fullName>
    </submittedName>
</protein>
<evidence type="ECO:0000313" key="3">
    <source>
        <dbReference type="Proteomes" id="UP001066276"/>
    </source>
</evidence>
<feature type="compositionally biased region" description="Basic and acidic residues" evidence="1">
    <location>
        <begin position="45"/>
        <end position="72"/>
    </location>
</feature>
<accession>A0AAV7Q3B6</accession>
<organism evidence="2 3">
    <name type="scientific">Pleurodeles waltl</name>
    <name type="common">Iberian ribbed newt</name>
    <dbReference type="NCBI Taxonomy" id="8319"/>
    <lineage>
        <taxon>Eukaryota</taxon>
        <taxon>Metazoa</taxon>
        <taxon>Chordata</taxon>
        <taxon>Craniata</taxon>
        <taxon>Vertebrata</taxon>
        <taxon>Euteleostomi</taxon>
        <taxon>Amphibia</taxon>
        <taxon>Batrachia</taxon>
        <taxon>Caudata</taxon>
        <taxon>Salamandroidea</taxon>
        <taxon>Salamandridae</taxon>
        <taxon>Pleurodelinae</taxon>
        <taxon>Pleurodeles</taxon>
    </lineage>
</organism>
<keyword evidence="3" id="KW-1185">Reference proteome</keyword>
<gene>
    <name evidence="2" type="ORF">NDU88_010824</name>
</gene>
<dbReference type="EMBL" id="JANPWB010000011">
    <property type="protein sequence ID" value="KAJ1132515.1"/>
    <property type="molecule type" value="Genomic_DNA"/>
</dbReference>
<feature type="region of interest" description="Disordered" evidence="1">
    <location>
        <begin position="45"/>
        <end position="80"/>
    </location>
</feature>
<sequence>MSNQEMQKTEEEAVGRVFASYAHLSWSGVASLACRVGTRLRETLVEREHAPHQRLRSRPEELRNTKEKKQDVAKSGNDVP</sequence>
<proteinExistence type="predicted"/>
<evidence type="ECO:0000256" key="1">
    <source>
        <dbReference type="SAM" id="MobiDB-lite"/>
    </source>
</evidence>
<dbReference type="AlphaFoldDB" id="A0AAV7Q3B6"/>
<dbReference type="Proteomes" id="UP001066276">
    <property type="component" value="Chromosome 7"/>
</dbReference>
<name>A0AAV7Q3B6_PLEWA</name>
<reference evidence="2" key="1">
    <citation type="journal article" date="2022" name="bioRxiv">
        <title>Sequencing and chromosome-scale assembly of the giantPleurodeles waltlgenome.</title>
        <authorList>
            <person name="Brown T."/>
            <person name="Elewa A."/>
            <person name="Iarovenko S."/>
            <person name="Subramanian E."/>
            <person name="Araus A.J."/>
            <person name="Petzold A."/>
            <person name="Susuki M."/>
            <person name="Suzuki K.-i.T."/>
            <person name="Hayashi T."/>
            <person name="Toyoda A."/>
            <person name="Oliveira C."/>
            <person name="Osipova E."/>
            <person name="Leigh N.D."/>
            <person name="Simon A."/>
            <person name="Yun M.H."/>
        </authorList>
    </citation>
    <scope>NUCLEOTIDE SEQUENCE</scope>
    <source>
        <strain evidence="2">20211129_DDA</strain>
        <tissue evidence="2">Liver</tissue>
    </source>
</reference>
<evidence type="ECO:0000313" key="2">
    <source>
        <dbReference type="EMBL" id="KAJ1132515.1"/>
    </source>
</evidence>